<evidence type="ECO:0000256" key="1">
    <source>
        <dbReference type="ARBA" id="ARBA00009884"/>
    </source>
</evidence>
<name>A0A0L0CLQ2_LUCCU</name>
<dbReference type="InterPro" id="IPR043154">
    <property type="entry name" value="Sec-1-like_dom1"/>
</dbReference>
<protein>
    <recommendedName>
        <fullName evidence="4">Vacuolar protein sorting-associated protein 45</fullName>
    </recommendedName>
</protein>
<dbReference type="InterPro" id="IPR036045">
    <property type="entry name" value="Sec1-like_sf"/>
</dbReference>
<dbReference type="PANTHER" id="PTHR11679">
    <property type="entry name" value="VESICLE PROTEIN SORTING-ASSOCIATED"/>
    <property type="match status" value="1"/>
</dbReference>
<evidence type="ECO:0000313" key="3">
    <source>
        <dbReference type="Proteomes" id="UP000037069"/>
    </source>
</evidence>
<dbReference type="Pfam" id="PF00995">
    <property type="entry name" value="Sec1"/>
    <property type="match status" value="1"/>
</dbReference>
<dbReference type="SUPFAM" id="SSF56815">
    <property type="entry name" value="Sec1/munc18-like (SM) proteins"/>
    <property type="match status" value="1"/>
</dbReference>
<comment type="caution">
    <text evidence="2">The sequence shown here is derived from an EMBL/GenBank/DDBJ whole genome shotgun (WGS) entry which is preliminary data.</text>
</comment>
<evidence type="ECO:0008006" key="4">
    <source>
        <dbReference type="Google" id="ProtNLM"/>
    </source>
</evidence>
<dbReference type="InterPro" id="IPR001619">
    <property type="entry name" value="Sec1-like"/>
</dbReference>
<dbReference type="GO" id="GO:0016192">
    <property type="term" value="P:vesicle-mediated transport"/>
    <property type="evidence" value="ECO:0007669"/>
    <property type="project" value="InterPro"/>
</dbReference>
<accession>A0A0L0CLQ2</accession>
<gene>
    <name evidence="2" type="ORF">FF38_07039</name>
</gene>
<comment type="similarity">
    <text evidence="1">Belongs to the STXBP/unc-18/SEC1 family.</text>
</comment>
<dbReference type="Proteomes" id="UP000037069">
    <property type="component" value="Unassembled WGS sequence"/>
</dbReference>
<dbReference type="STRING" id="7375.A0A0L0CLQ2"/>
<dbReference type="Gene3D" id="3.40.50.2060">
    <property type="match status" value="1"/>
</dbReference>
<dbReference type="OrthoDB" id="10266265at2759"/>
<proteinExistence type="inferred from homology"/>
<evidence type="ECO:0000313" key="2">
    <source>
        <dbReference type="EMBL" id="KNC33225.1"/>
    </source>
</evidence>
<dbReference type="OMA" id="CLVFIRP"/>
<dbReference type="AlphaFoldDB" id="A0A0L0CLQ2"/>
<reference evidence="2 3" key="1">
    <citation type="journal article" date="2015" name="Nat. Commun.">
        <title>Lucilia cuprina genome unlocks parasitic fly biology to underpin future interventions.</title>
        <authorList>
            <person name="Anstead C.A."/>
            <person name="Korhonen P.K."/>
            <person name="Young N.D."/>
            <person name="Hall R.S."/>
            <person name="Jex A.R."/>
            <person name="Murali S.C."/>
            <person name="Hughes D.S."/>
            <person name="Lee S.F."/>
            <person name="Perry T."/>
            <person name="Stroehlein A.J."/>
            <person name="Ansell B.R."/>
            <person name="Breugelmans B."/>
            <person name="Hofmann A."/>
            <person name="Qu J."/>
            <person name="Dugan S."/>
            <person name="Lee S.L."/>
            <person name="Chao H."/>
            <person name="Dinh H."/>
            <person name="Han Y."/>
            <person name="Doddapaneni H.V."/>
            <person name="Worley K.C."/>
            <person name="Muzny D.M."/>
            <person name="Ioannidis P."/>
            <person name="Waterhouse R.M."/>
            <person name="Zdobnov E.M."/>
            <person name="James P.J."/>
            <person name="Bagnall N.H."/>
            <person name="Kotze A.C."/>
            <person name="Gibbs R.A."/>
            <person name="Richards S."/>
            <person name="Batterham P."/>
            <person name="Gasser R.B."/>
        </authorList>
    </citation>
    <scope>NUCLEOTIDE SEQUENCE [LARGE SCALE GENOMIC DNA]</scope>
    <source>
        <strain evidence="2 3">LS</strain>
        <tissue evidence="2">Full body</tissue>
    </source>
</reference>
<sequence length="126" mass="14690">MSELLLSKATNEYVSQLIEDNNKPKVLLLDENTTTILSLAATQSTLLRKDVFLIDKIENHNRQKMRHLECIVFVRPCSESIQNIINELRDPKYSQYSLVFTNILRKSYLERLAEADDFECIVKVQE</sequence>
<organism evidence="2 3">
    <name type="scientific">Lucilia cuprina</name>
    <name type="common">Green bottle fly</name>
    <name type="synonym">Australian sheep blowfly</name>
    <dbReference type="NCBI Taxonomy" id="7375"/>
    <lineage>
        <taxon>Eukaryota</taxon>
        <taxon>Metazoa</taxon>
        <taxon>Ecdysozoa</taxon>
        <taxon>Arthropoda</taxon>
        <taxon>Hexapoda</taxon>
        <taxon>Insecta</taxon>
        <taxon>Pterygota</taxon>
        <taxon>Neoptera</taxon>
        <taxon>Endopterygota</taxon>
        <taxon>Diptera</taxon>
        <taxon>Brachycera</taxon>
        <taxon>Muscomorpha</taxon>
        <taxon>Oestroidea</taxon>
        <taxon>Calliphoridae</taxon>
        <taxon>Luciliinae</taxon>
        <taxon>Lucilia</taxon>
    </lineage>
</organism>
<feature type="non-terminal residue" evidence="2">
    <location>
        <position position="126"/>
    </location>
</feature>
<keyword evidence="3" id="KW-1185">Reference proteome</keyword>
<dbReference type="EMBL" id="JRES01000217">
    <property type="protein sequence ID" value="KNC33225.1"/>
    <property type="molecule type" value="Genomic_DNA"/>
</dbReference>